<keyword evidence="1" id="KW-0472">Membrane</keyword>
<evidence type="ECO:0000256" key="1">
    <source>
        <dbReference type="SAM" id="Phobius"/>
    </source>
</evidence>
<feature type="transmembrane region" description="Helical" evidence="1">
    <location>
        <begin position="7"/>
        <end position="29"/>
    </location>
</feature>
<keyword evidence="1" id="KW-1133">Transmembrane helix</keyword>
<dbReference type="EMBL" id="JAOSIQ010000003">
    <property type="protein sequence ID" value="MDO8063982.1"/>
    <property type="molecule type" value="Genomic_DNA"/>
</dbReference>
<comment type="caution">
    <text evidence="2">The sequence shown here is derived from an EMBL/GenBank/DDBJ whole genome shotgun (WGS) entry which is preliminary data.</text>
</comment>
<dbReference type="Proteomes" id="UP001170683">
    <property type="component" value="Unassembled WGS sequence"/>
</dbReference>
<keyword evidence="3" id="KW-1185">Reference proteome</keyword>
<dbReference type="RefSeq" id="WP_304514188.1">
    <property type="nucleotide sequence ID" value="NZ_JAOSIQ010000003.1"/>
</dbReference>
<name>A0ABT9D3H8_9MOLU</name>
<evidence type="ECO:0008006" key="4">
    <source>
        <dbReference type="Google" id="ProtNLM"/>
    </source>
</evidence>
<evidence type="ECO:0000313" key="3">
    <source>
        <dbReference type="Proteomes" id="UP001170683"/>
    </source>
</evidence>
<sequence length="388" mass="46729">MNIRKIFNYKLIVCIINLLLISGMFFAIYSNYQTQKNSNEMTLFTKGKVLNKYNDDLKRIVPETQFTSIDQELFKSVATKRREKIFQNDELIGFKIYEHEGDEFPVVFEEYNDKNFIIRVTKYNISNGFKLYNIKYIYDRSKVIHKIKEIYNDLQQISQIEIYNVNYSSFDKSNELLSKVTKYNNSNNVSYTIDYIYDKNQKVIRTNKDIYKDKGKRLFTEVYDIKDNSNISVLRKKIRYSLKSGIIEAIFHYFDTKDNKKTIVKQFFVGGILDKTVKEEIDLLANKKIKIVYQDRNDEIFKIIKYDLNRQIWCSDVYKNKVIVDRRCEDKKDKSNRSYKHYQKLQNKDDLVLIDEQFIDEQNNVWNKQYIYKANGELDHFVLKQIYY</sequence>
<proteinExistence type="predicted"/>
<evidence type="ECO:0000313" key="2">
    <source>
        <dbReference type="EMBL" id="MDO8063982.1"/>
    </source>
</evidence>
<organism evidence="2 3">
    <name type="scientific">Candidatus Phytoplasma bonamiae</name>
    <dbReference type="NCBI Taxonomy" id="2982626"/>
    <lineage>
        <taxon>Bacteria</taxon>
        <taxon>Bacillati</taxon>
        <taxon>Mycoplasmatota</taxon>
        <taxon>Mollicutes</taxon>
        <taxon>Acholeplasmatales</taxon>
        <taxon>Acholeplasmataceae</taxon>
        <taxon>Candidatus Phytoplasma</taxon>
        <taxon>16SrII (Peanut WB group)</taxon>
    </lineage>
</organism>
<accession>A0ABT9D3H8</accession>
<protein>
    <recommendedName>
        <fullName evidence="4">Effector</fullName>
    </recommendedName>
</protein>
<gene>
    <name evidence="2" type="ORF">OC701_00630</name>
</gene>
<keyword evidence="1" id="KW-0812">Transmembrane</keyword>
<reference evidence="2 3" key="1">
    <citation type="journal article" date="2023" name="Int. J. Syst. Evol. Microbiol.">
        <title>The observation of taxonomic boundaries for the 16SrII and 16SrXXV phytoplasmas using genome-based delimitation.</title>
        <authorList>
            <person name="Rodrigues Jardim B."/>
            <person name="Tran-Nguyen L.T.T."/>
            <person name="Gambley C."/>
            <person name="Al-Sadi A.M."/>
            <person name="Al-Subhi A.M."/>
            <person name="Foissac X."/>
            <person name="Salar P."/>
            <person name="Cai H."/>
            <person name="Yang J.Y."/>
            <person name="Davis R."/>
            <person name="Jones L."/>
            <person name="Rodoni B."/>
            <person name="Constable F.E."/>
        </authorList>
    </citation>
    <scope>NUCLEOTIDE SEQUENCE [LARGE SCALE GENOMIC DNA]</scope>
    <source>
        <strain evidence="2">BAWM-225</strain>
    </source>
</reference>